<keyword evidence="4" id="KW-0408">Iron</keyword>
<dbReference type="EMBL" id="FPHJ01000001">
    <property type="protein sequence ID" value="SFV51873.1"/>
    <property type="molecule type" value="Genomic_DNA"/>
</dbReference>
<evidence type="ECO:0000256" key="6">
    <source>
        <dbReference type="ARBA" id="ARBA00024036"/>
    </source>
</evidence>
<dbReference type="NCBIfam" id="NF008669">
    <property type="entry name" value="PRK11670.1"/>
    <property type="match status" value="1"/>
</dbReference>
<dbReference type="GO" id="GO:0140663">
    <property type="term" value="F:ATP-dependent FeS chaperone activity"/>
    <property type="evidence" value="ECO:0007669"/>
    <property type="project" value="InterPro"/>
</dbReference>
<dbReference type="GO" id="GO:0005829">
    <property type="term" value="C:cytosol"/>
    <property type="evidence" value="ECO:0007669"/>
    <property type="project" value="TreeGrafter"/>
</dbReference>
<dbReference type="PANTHER" id="PTHR42961:SF2">
    <property type="entry name" value="IRON-SULFUR PROTEIN NUBPL"/>
    <property type="match status" value="1"/>
</dbReference>
<gene>
    <name evidence="8" type="ORF">MNB_SUP05-5-845</name>
</gene>
<dbReference type="InterPro" id="IPR034904">
    <property type="entry name" value="FSCA_dom_sf"/>
</dbReference>
<dbReference type="Pfam" id="PF01883">
    <property type="entry name" value="FeS_assembly_P"/>
    <property type="match status" value="1"/>
</dbReference>
<organism evidence="8">
    <name type="scientific">hydrothermal vent metagenome</name>
    <dbReference type="NCBI Taxonomy" id="652676"/>
    <lineage>
        <taxon>unclassified sequences</taxon>
        <taxon>metagenomes</taxon>
        <taxon>ecological metagenomes</taxon>
    </lineage>
</organism>
<dbReference type="SUPFAM" id="SSF52540">
    <property type="entry name" value="P-loop containing nucleoside triphosphate hydrolases"/>
    <property type="match status" value="1"/>
</dbReference>
<dbReference type="FunFam" id="3.40.50.300:FF:000418">
    <property type="entry name" value="Iron-sulfur cluster carrier protein"/>
    <property type="match status" value="1"/>
</dbReference>
<dbReference type="AlphaFoldDB" id="A0A1W1BEE9"/>
<keyword evidence="5" id="KW-0411">Iron-sulfur</keyword>
<dbReference type="InterPro" id="IPR044304">
    <property type="entry name" value="NUBPL-like"/>
</dbReference>
<evidence type="ECO:0000256" key="2">
    <source>
        <dbReference type="ARBA" id="ARBA00022741"/>
    </source>
</evidence>
<dbReference type="GO" id="GO:0005524">
    <property type="term" value="F:ATP binding"/>
    <property type="evidence" value="ECO:0007669"/>
    <property type="project" value="UniProtKB-KW"/>
</dbReference>
<dbReference type="InterPro" id="IPR027417">
    <property type="entry name" value="P-loop_NTPase"/>
</dbReference>
<evidence type="ECO:0000256" key="5">
    <source>
        <dbReference type="ARBA" id="ARBA00023014"/>
    </source>
</evidence>
<reference evidence="8" key="1">
    <citation type="submission" date="2016-10" db="EMBL/GenBank/DDBJ databases">
        <authorList>
            <person name="de Groot N.N."/>
        </authorList>
    </citation>
    <scope>NUCLEOTIDE SEQUENCE</scope>
</reference>
<dbReference type="HAMAP" id="MF_02040">
    <property type="entry name" value="Mrp_NBP35"/>
    <property type="match status" value="1"/>
</dbReference>
<dbReference type="Gene3D" id="3.30.300.130">
    <property type="entry name" value="Fe-S cluster assembly (FSCA)"/>
    <property type="match status" value="1"/>
</dbReference>
<dbReference type="SUPFAM" id="SSF117916">
    <property type="entry name" value="Fe-S cluster assembly (FSCA) domain-like"/>
    <property type="match status" value="1"/>
</dbReference>
<dbReference type="Gene3D" id="3.40.50.300">
    <property type="entry name" value="P-loop containing nucleotide triphosphate hydrolases"/>
    <property type="match status" value="1"/>
</dbReference>
<dbReference type="PANTHER" id="PTHR42961">
    <property type="entry name" value="IRON-SULFUR PROTEIN NUBPL"/>
    <property type="match status" value="1"/>
</dbReference>
<dbReference type="PROSITE" id="PS01215">
    <property type="entry name" value="MRP"/>
    <property type="match status" value="1"/>
</dbReference>
<dbReference type="InterPro" id="IPR033756">
    <property type="entry name" value="YlxH/NBP35"/>
</dbReference>
<dbReference type="CDD" id="cd02037">
    <property type="entry name" value="Mrp_NBP35"/>
    <property type="match status" value="1"/>
</dbReference>
<keyword evidence="2" id="KW-0547">Nucleotide-binding</keyword>
<keyword evidence="3" id="KW-0067">ATP-binding</keyword>
<feature type="domain" description="MIP18 family-like" evidence="7">
    <location>
        <begin position="6"/>
        <end position="74"/>
    </location>
</feature>
<keyword evidence="1" id="KW-0479">Metal-binding</keyword>
<evidence type="ECO:0000256" key="1">
    <source>
        <dbReference type="ARBA" id="ARBA00022723"/>
    </source>
</evidence>
<proteinExistence type="inferred from homology"/>
<dbReference type="GO" id="GO:0051539">
    <property type="term" value="F:4 iron, 4 sulfur cluster binding"/>
    <property type="evidence" value="ECO:0007669"/>
    <property type="project" value="TreeGrafter"/>
</dbReference>
<evidence type="ECO:0000259" key="7">
    <source>
        <dbReference type="Pfam" id="PF01883"/>
    </source>
</evidence>
<protein>
    <submittedName>
        <fullName evidence="8">Scaffold protein for [4Fe-4S] cluster assembly ApbC, MRP-like</fullName>
    </submittedName>
</protein>
<evidence type="ECO:0000256" key="4">
    <source>
        <dbReference type="ARBA" id="ARBA00023004"/>
    </source>
</evidence>
<dbReference type="InterPro" id="IPR002744">
    <property type="entry name" value="MIP18-like"/>
</dbReference>
<dbReference type="InterPro" id="IPR000808">
    <property type="entry name" value="Mrp-like_CS"/>
</dbReference>
<dbReference type="InterPro" id="IPR019591">
    <property type="entry name" value="Mrp/NBP35_ATP-bd"/>
</dbReference>
<evidence type="ECO:0000313" key="8">
    <source>
        <dbReference type="EMBL" id="SFV51873.1"/>
    </source>
</evidence>
<evidence type="ECO:0000256" key="3">
    <source>
        <dbReference type="ARBA" id="ARBA00022840"/>
    </source>
</evidence>
<name>A0A1W1BEE9_9ZZZZ</name>
<accession>A0A1W1BEE9</accession>
<comment type="similarity">
    <text evidence="6">Belongs to the Mrp/NBP35 ATP-binding proteins family.</text>
</comment>
<sequence>MSEITKQNIEQALSSVKDIYLDDDLITLKSINDIKIEADNVSIELELNYPAKSYHQTLKDNITTALTNIGVKKVTINITTKILAHSVQKGLQGLPDVKNVIAIASGKGGVGKSTTSVNIALALQAEGAKVAILDADIYGPSIPKMLGIQKQKPESTAEGKLLPILGHKMQSMSVGFLVPEDSPMIWRGPMVTQALEQLLRDTLWRNVDYMIIDLPPGTGDTQLTLSQKIPVSGSVIVTTPQDIALLDAKKGLKMFEKVSIPILGIVENMSLHICSKCGHEEEIFGVNGGKNMAEENNTTFLGALPLEMGIREAMDLGNPTLAQDENSKTSMLYKEIAKKLTAKLAKQPKEIASFPSITIE</sequence>
<dbReference type="Pfam" id="PF10609">
    <property type="entry name" value="ParA"/>
    <property type="match status" value="1"/>
</dbReference>
<dbReference type="GO" id="GO:0016226">
    <property type="term" value="P:iron-sulfur cluster assembly"/>
    <property type="evidence" value="ECO:0007669"/>
    <property type="project" value="InterPro"/>
</dbReference>
<dbReference type="GO" id="GO:0046872">
    <property type="term" value="F:metal ion binding"/>
    <property type="evidence" value="ECO:0007669"/>
    <property type="project" value="UniProtKB-KW"/>
</dbReference>